<evidence type="ECO:0000256" key="4">
    <source>
        <dbReference type="RuleBase" id="RU367014"/>
    </source>
</evidence>
<dbReference type="Pfam" id="PF04670">
    <property type="entry name" value="Gtr1_RagA"/>
    <property type="match status" value="1"/>
</dbReference>
<comment type="similarity">
    <text evidence="1 4">Belongs to the GTR/RAG GTP-binding protein family.</text>
</comment>
<dbReference type="GO" id="GO:0005634">
    <property type="term" value="C:nucleus"/>
    <property type="evidence" value="ECO:0007669"/>
    <property type="project" value="TreeGrafter"/>
</dbReference>
<comment type="function">
    <text evidence="4">GTPase involved in activation of the TORC1 signaling pathway, which promotes growth and represses autophagy in nutrient-rich conditions.</text>
</comment>
<dbReference type="InterPro" id="IPR027417">
    <property type="entry name" value="P-loop_NTPase"/>
</dbReference>
<dbReference type="SUPFAM" id="SSF52540">
    <property type="entry name" value="P-loop containing nucleoside triphosphate hydrolases"/>
    <property type="match status" value="1"/>
</dbReference>
<protein>
    <recommendedName>
        <fullName evidence="4">GTP-binding protein</fullName>
    </recommendedName>
</protein>
<dbReference type="GO" id="GO:0010507">
    <property type="term" value="P:negative regulation of autophagy"/>
    <property type="evidence" value="ECO:0007669"/>
    <property type="project" value="TreeGrafter"/>
</dbReference>
<dbReference type="PANTHER" id="PTHR11259:SF2">
    <property type="entry name" value="GH16429P"/>
    <property type="match status" value="1"/>
</dbReference>
<accession>A0AAN6GFD7</accession>
<keyword evidence="6" id="KW-1185">Reference proteome</keyword>
<proteinExistence type="inferred from homology"/>
<dbReference type="Proteomes" id="UP001176521">
    <property type="component" value="Unassembled WGS sequence"/>
</dbReference>
<evidence type="ECO:0000256" key="2">
    <source>
        <dbReference type="ARBA" id="ARBA00022741"/>
    </source>
</evidence>
<keyword evidence="2 4" id="KW-0547">Nucleotide-binding</keyword>
<dbReference type="PANTHER" id="PTHR11259">
    <property type="entry name" value="RAS-RELATED GTP BINDING RAG/GTR YEAST"/>
    <property type="match status" value="1"/>
</dbReference>
<dbReference type="GO" id="GO:0003924">
    <property type="term" value="F:GTPase activity"/>
    <property type="evidence" value="ECO:0007669"/>
    <property type="project" value="UniProtKB-UniRule"/>
</dbReference>
<sequence>MNASLEKNNVVVLGRRRAGKTSIVRTLVDHLDPKNAVGMDPTPLVSTHEVASFIPLTLWDTPGATREDRAPLEHAPFVDRTDLPWTDVCALIYVVDSQDDVFHQDIVYYLLDAFEHNPKISFHIFIHKIDGHSDEYSHEILQTVSERVDADLEYELGEALPKLIKRKYHMTSIYDTSLFVAFSRVIRELLQANTFAQQLDALCDRLNSTCSMERTYIFDIPNRLYLATDNSPSDGNSFSTMSAYLKFLIQLSEIYSKLRDTVDAGEEEDDDDDESNQAAIANGTKQSQPTAGRYASSTARLTKDISLAFWQLNNSLALVTMLRTDTFSKQAGLIEYNISFFRRGVVKLYELAQLQGPVLTAEPATAAEEPNTSDVQRA</sequence>
<comment type="subunit">
    <text evidence="4">Component of the GSE complex.</text>
</comment>
<organism evidence="5 6">
    <name type="scientific">Tilletia horrida</name>
    <dbReference type="NCBI Taxonomy" id="155126"/>
    <lineage>
        <taxon>Eukaryota</taxon>
        <taxon>Fungi</taxon>
        <taxon>Dikarya</taxon>
        <taxon>Basidiomycota</taxon>
        <taxon>Ustilaginomycotina</taxon>
        <taxon>Exobasidiomycetes</taxon>
        <taxon>Tilletiales</taxon>
        <taxon>Tilletiaceae</taxon>
        <taxon>Tilletia</taxon>
    </lineage>
</organism>
<keyword evidence="3 4" id="KW-0342">GTP-binding</keyword>
<dbReference type="InterPro" id="IPR006762">
    <property type="entry name" value="Gtr1_RagA"/>
</dbReference>
<evidence type="ECO:0000256" key="3">
    <source>
        <dbReference type="ARBA" id="ARBA00023134"/>
    </source>
</evidence>
<gene>
    <name evidence="5" type="primary">GTR2</name>
    <name evidence="5" type="ORF">OC842_001582</name>
</gene>
<comment type="caution">
    <text evidence="5">The sequence shown here is derived from an EMBL/GenBank/DDBJ whole genome shotgun (WGS) entry which is preliminary data.</text>
</comment>
<reference evidence="5" key="1">
    <citation type="journal article" date="2023" name="PhytoFront">
        <title>Draft Genome Resources of Seven Strains of Tilletia horrida, Causal Agent of Kernel Smut of Rice.</title>
        <authorList>
            <person name="Khanal S."/>
            <person name="Antony Babu S."/>
            <person name="Zhou X.G."/>
        </authorList>
    </citation>
    <scope>NUCLEOTIDE SEQUENCE</scope>
    <source>
        <strain evidence="5">TX3</strain>
    </source>
</reference>
<dbReference type="GO" id="GO:1990131">
    <property type="term" value="C:Gtr1-Gtr2 GTPase complex"/>
    <property type="evidence" value="ECO:0007669"/>
    <property type="project" value="UniProtKB-UniRule"/>
</dbReference>
<dbReference type="GO" id="GO:1904263">
    <property type="term" value="P:positive regulation of TORC1 signaling"/>
    <property type="evidence" value="ECO:0007669"/>
    <property type="project" value="TreeGrafter"/>
</dbReference>
<evidence type="ECO:0000313" key="6">
    <source>
        <dbReference type="Proteomes" id="UP001176521"/>
    </source>
</evidence>
<dbReference type="GO" id="GO:0000329">
    <property type="term" value="C:fungal-type vacuole membrane"/>
    <property type="evidence" value="ECO:0007669"/>
    <property type="project" value="TreeGrafter"/>
</dbReference>
<dbReference type="Gene3D" id="3.40.50.300">
    <property type="entry name" value="P-loop containing nucleotide triphosphate hydrolases"/>
    <property type="match status" value="1"/>
</dbReference>
<name>A0AAN6GFD7_9BASI</name>
<dbReference type="Gene3D" id="3.30.450.190">
    <property type="match status" value="1"/>
</dbReference>
<dbReference type="GO" id="GO:0009267">
    <property type="term" value="P:cellular response to starvation"/>
    <property type="evidence" value="ECO:0007669"/>
    <property type="project" value="TreeGrafter"/>
</dbReference>
<dbReference type="GO" id="GO:0005525">
    <property type="term" value="F:GTP binding"/>
    <property type="evidence" value="ECO:0007669"/>
    <property type="project" value="UniProtKB-UniRule"/>
</dbReference>
<evidence type="ECO:0000313" key="5">
    <source>
        <dbReference type="EMBL" id="KAK0537617.1"/>
    </source>
</evidence>
<dbReference type="EMBL" id="JAPDMQ010000057">
    <property type="protein sequence ID" value="KAK0537617.1"/>
    <property type="molecule type" value="Genomic_DNA"/>
</dbReference>
<evidence type="ECO:0000256" key="1">
    <source>
        <dbReference type="ARBA" id="ARBA00007756"/>
    </source>
</evidence>
<dbReference type="AlphaFoldDB" id="A0AAN6GFD7"/>